<organism evidence="1">
    <name type="scientific">marine sediment metagenome</name>
    <dbReference type="NCBI Taxonomy" id="412755"/>
    <lineage>
        <taxon>unclassified sequences</taxon>
        <taxon>metagenomes</taxon>
        <taxon>ecological metagenomes</taxon>
    </lineage>
</organism>
<comment type="caution">
    <text evidence="1">The sequence shown here is derived from an EMBL/GenBank/DDBJ whole genome shotgun (WGS) entry which is preliminary data.</text>
</comment>
<evidence type="ECO:0000313" key="1">
    <source>
        <dbReference type="EMBL" id="KKL63184.1"/>
    </source>
</evidence>
<reference evidence="1" key="1">
    <citation type="journal article" date="2015" name="Nature">
        <title>Complex archaea that bridge the gap between prokaryotes and eukaryotes.</title>
        <authorList>
            <person name="Spang A."/>
            <person name="Saw J.H."/>
            <person name="Jorgensen S.L."/>
            <person name="Zaremba-Niedzwiedzka K."/>
            <person name="Martijn J."/>
            <person name="Lind A.E."/>
            <person name="van Eijk R."/>
            <person name="Schleper C."/>
            <person name="Guy L."/>
            <person name="Ettema T.J."/>
        </authorList>
    </citation>
    <scope>NUCLEOTIDE SEQUENCE</scope>
</reference>
<dbReference type="EMBL" id="LAZR01028254">
    <property type="protein sequence ID" value="KKL63184.1"/>
    <property type="molecule type" value="Genomic_DNA"/>
</dbReference>
<accession>A0A0F9DN83</accession>
<sequence>MIVPTGKPNSPTRTTVLPVDDDPLVVLTRMTDPQQRQLAFHNAAAFVVKRTDSVAFVRSVIEATRTWLGELRPQGREVR</sequence>
<proteinExistence type="predicted"/>
<protein>
    <submittedName>
        <fullName evidence="1">Uncharacterized protein</fullName>
    </submittedName>
</protein>
<dbReference type="AlphaFoldDB" id="A0A0F9DN83"/>
<name>A0A0F9DN83_9ZZZZ</name>
<gene>
    <name evidence="1" type="ORF">LCGC14_2177630</name>
</gene>